<dbReference type="EC" id="2.7.1.6" evidence="11"/>
<evidence type="ECO:0000313" key="16">
    <source>
        <dbReference type="Proteomes" id="UP000432727"/>
    </source>
</evidence>
<keyword evidence="10" id="KW-0119">Carbohydrate metabolism</keyword>
<organism evidence="15 16">
    <name type="scientific">Qipengyuania aquimaris</name>
    <dbReference type="NCBI Taxonomy" id="255984"/>
    <lineage>
        <taxon>Bacteria</taxon>
        <taxon>Pseudomonadati</taxon>
        <taxon>Pseudomonadota</taxon>
        <taxon>Alphaproteobacteria</taxon>
        <taxon>Sphingomonadales</taxon>
        <taxon>Erythrobacteraceae</taxon>
        <taxon>Qipengyuania</taxon>
    </lineage>
</organism>
<evidence type="ECO:0000256" key="11">
    <source>
        <dbReference type="NCBIfam" id="TIGR00131"/>
    </source>
</evidence>
<reference evidence="15 16" key="1">
    <citation type="submission" date="2019-12" db="EMBL/GenBank/DDBJ databases">
        <title>Genomic-based taxomic classification of the family Erythrobacteraceae.</title>
        <authorList>
            <person name="Xu L."/>
        </authorList>
    </citation>
    <scope>NUCLEOTIDE SEQUENCE [LARGE SCALE GENOMIC DNA]</scope>
    <source>
        <strain evidence="15 16">JCM 12189</strain>
    </source>
</reference>
<dbReference type="EMBL" id="WTYI01000001">
    <property type="protein sequence ID" value="MXO94820.1"/>
    <property type="molecule type" value="Genomic_DNA"/>
</dbReference>
<dbReference type="InterPro" id="IPR019741">
    <property type="entry name" value="Galactokinase_CS"/>
</dbReference>
<keyword evidence="6 15" id="KW-0418">Kinase</keyword>
<dbReference type="AlphaFoldDB" id="A0A6I4TI28"/>
<evidence type="ECO:0000259" key="14">
    <source>
        <dbReference type="Pfam" id="PF10509"/>
    </source>
</evidence>
<evidence type="ECO:0000256" key="1">
    <source>
        <dbReference type="ARBA" id="ARBA00006566"/>
    </source>
</evidence>
<evidence type="ECO:0000256" key="2">
    <source>
        <dbReference type="ARBA" id="ARBA00022490"/>
    </source>
</evidence>
<evidence type="ECO:0000256" key="8">
    <source>
        <dbReference type="ARBA" id="ARBA00022842"/>
    </source>
</evidence>
<dbReference type="FunFam" id="3.30.230.10:FF:000017">
    <property type="entry name" value="Galactokinase"/>
    <property type="match status" value="1"/>
</dbReference>
<evidence type="ECO:0000256" key="9">
    <source>
        <dbReference type="ARBA" id="ARBA00023144"/>
    </source>
</evidence>
<dbReference type="InterPro" id="IPR036554">
    <property type="entry name" value="GHMP_kinase_C_sf"/>
</dbReference>
<evidence type="ECO:0000259" key="12">
    <source>
        <dbReference type="Pfam" id="PF00288"/>
    </source>
</evidence>
<dbReference type="PANTHER" id="PTHR10457:SF7">
    <property type="entry name" value="GALACTOKINASE-RELATED"/>
    <property type="match status" value="1"/>
</dbReference>
<evidence type="ECO:0000256" key="7">
    <source>
        <dbReference type="ARBA" id="ARBA00022840"/>
    </source>
</evidence>
<dbReference type="GO" id="GO:0046872">
    <property type="term" value="F:metal ion binding"/>
    <property type="evidence" value="ECO:0007669"/>
    <property type="project" value="UniProtKB-KW"/>
</dbReference>
<dbReference type="SUPFAM" id="SSF55060">
    <property type="entry name" value="GHMP Kinase, C-terminal domain"/>
    <property type="match status" value="1"/>
</dbReference>
<dbReference type="Pfam" id="PF10509">
    <property type="entry name" value="GalKase_gal_bdg"/>
    <property type="match status" value="1"/>
</dbReference>
<dbReference type="Pfam" id="PF00288">
    <property type="entry name" value="GHMP_kinases_N"/>
    <property type="match status" value="1"/>
</dbReference>
<gene>
    <name evidence="15" type="primary">galK</name>
    <name evidence="15" type="ORF">GRI34_00120</name>
</gene>
<sequence>MNANLIERTEDDFVAVFGRSAQGVAFVPGRVNLIGEHVDYNDGLVLPMPVREGTAVAWAPADHGEIAVRAANLDESDRFAAFEPSRLTETDWRSYARGMVAHLDLPPGTGLDLLVRGDLPRGSGLSSSASFCVALGRAVSAALGLDLDARTLAKAAQSTEHDWAGVACGIMDQMAVAAGEAGKALLLDCRTLDYEQFELPSDWAVAIVDSGVTRGLVDGEYNLRRQQCEAAARKIGVASLRDADRAMLESAELNDLEFKRALHVVKEIDRVEKATQAIMAADLSAMASILREGHASLRDLFEVSIPAVDQLFERIENVLQGRGAARMTGAGFGGSVVVIAERAALPNLERDLDRPVRPVF</sequence>
<keyword evidence="4" id="KW-0479">Metal-binding</keyword>
<dbReference type="OrthoDB" id="250531at2"/>
<dbReference type="GO" id="GO:0005829">
    <property type="term" value="C:cytosol"/>
    <property type="evidence" value="ECO:0007669"/>
    <property type="project" value="TreeGrafter"/>
</dbReference>
<keyword evidence="2" id="KW-0963">Cytoplasm</keyword>
<dbReference type="PANTHER" id="PTHR10457">
    <property type="entry name" value="MEVALONATE KINASE/GALACTOKINASE"/>
    <property type="match status" value="1"/>
</dbReference>
<dbReference type="InterPro" id="IPR019539">
    <property type="entry name" value="GalKase_N"/>
</dbReference>
<keyword evidence="9" id="KW-0299">Galactose metabolism</keyword>
<dbReference type="SUPFAM" id="SSF54211">
    <property type="entry name" value="Ribosomal protein S5 domain 2-like"/>
    <property type="match status" value="1"/>
</dbReference>
<keyword evidence="16" id="KW-1185">Reference proteome</keyword>
<name>A0A6I4TI28_9SPHN</name>
<dbReference type="PRINTS" id="PR00959">
    <property type="entry name" value="MEVGALKINASE"/>
</dbReference>
<dbReference type="FunFam" id="3.30.70.890:FF:000001">
    <property type="entry name" value="Galactokinase"/>
    <property type="match status" value="1"/>
</dbReference>
<feature type="domain" description="Galactokinase N-terminal" evidence="14">
    <location>
        <begin position="12"/>
        <end position="60"/>
    </location>
</feature>
<proteinExistence type="inferred from homology"/>
<keyword evidence="5" id="KW-0547">Nucleotide-binding</keyword>
<dbReference type="RefSeq" id="WP_160594202.1">
    <property type="nucleotide sequence ID" value="NZ_WTYI01000001.1"/>
</dbReference>
<feature type="domain" description="GHMP kinase C-terminal" evidence="13">
    <location>
        <begin position="277"/>
        <end position="352"/>
    </location>
</feature>
<keyword evidence="7" id="KW-0067">ATP-binding</keyword>
<comment type="similarity">
    <text evidence="1">Belongs to the GHMP kinase family. GalK subfamily.</text>
</comment>
<dbReference type="NCBIfam" id="TIGR00131">
    <property type="entry name" value="gal_kin"/>
    <property type="match status" value="1"/>
</dbReference>
<accession>A0A6I4TI28</accession>
<evidence type="ECO:0000256" key="3">
    <source>
        <dbReference type="ARBA" id="ARBA00022679"/>
    </source>
</evidence>
<dbReference type="Proteomes" id="UP000432727">
    <property type="component" value="Unassembled WGS sequence"/>
</dbReference>
<keyword evidence="8" id="KW-0460">Magnesium</keyword>
<feature type="domain" description="GHMP kinase N-terminal" evidence="12">
    <location>
        <begin position="97"/>
        <end position="179"/>
    </location>
</feature>
<dbReference type="InterPro" id="IPR006203">
    <property type="entry name" value="GHMP_knse_ATP-bd_CS"/>
</dbReference>
<dbReference type="GO" id="GO:0005524">
    <property type="term" value="F:ATP binding"/>
    <property type="evidence" value="ECO:0007669"/>
    <property type="project" value="UniProtKB-UniRule"/>
</dbReference>
<evidence type="ECO:0000256" key="6">
    <source>
        <dbReference type="ARBA" id="ARBA00022777"/>
    </source>
</evidence>
<dbReference type="InterPro" id="IPR014721">
    <property type="entry name" value="Ribsml_uS5_D2-typ_fold_subgr"/>
</dbReference>
<dbReference type="InterPro" id="IPR006206">
    <property type="entry name" value="Mevalonate/galactokinase"/>
</dbReference>
<dbReference type="InterPro" id="IPR020568">
    <property type="entry name" value="Ribosomal_Su5_D2-typ_SF"/>
</dbReference>
<dbReference type="Gene3D" id="3.30.230.10">
    <property type="match status" value="1"/>
</dbReference>
<evidence type="ECO:0000256" key="5">
    <source>
        <dbReference type="ARBA" id="ARBA00022741"/>
    </source>
</evidence>
<dbReference type="PRINTS" id="PR00473">
    <property type="entry name" value="GALCTOKINASE"/>
</dbReference>
<evidence type="ECO:0000259" key="13">
    <source>
        <dbReference type="Pfam" id="PF08544"/>
    </source>
</evidence>
<evidence type="ECO:0000313" key="15">
    <source>
        <dbReference type="EMBL" id="MXO94820.1"/>
    </source>
</evidence>
<keyword evidence="3 15" id="KW-0808">Transferase</keyword>
<comment type="caution">
    <text evidence="15">The sequence shown here is derived from an EMBL/GenBank/DDBJ whole genome shotgun (WGS) entry which is preliminary data.</text>
</comment>
<dbReference type="GO" id="GO:0006012">
    <property type="term" value="P:galactose metabolic process"/>
    <property type="evidence" value="ECO:0007669"/>
    <property type="project" value="UniProtKB-UniRule"/>
</dbReference>
<dbReference type="InterPro" id="IPR006204">
    <property type="entry name" value="GHMP_kinase_N_dom"/>
</dbReference>
<evidence type="ECO:0000256" key="10">
    <source>
        <dbReference type="ARBA" id="ARBA00023277"/>
    </source>
</evidence>
<dbReference type="InterPro" id="IPR000705">
    <property type="entry name" value="Galactokinase"/>
</dbReference>
<dbReference type="PROSITE" id="PS00106">
    <property type="entry name" value="GALACTOKINASE"/>
    <property type="match status" value="1"/>
</dbReference>
<dbReference type="InterPro" id="IPR013750">
    <property type="entry name" value="GHMP_kinase_C_dom"/>
</dbReference>
<dbReference type="PIRSF" id="PIRSF000530">
    <property type="entry name" value="Galactokinase"/>
    <property type="match status" value="1"/>
</dbReference>
<dbReference type="PROSITE" id="PS00627">
    <property type="entry name" value="GHMP_KINASES_ATP"/>
    <property type="match status" value="1"/>
</dbReference>
<evidence type="ECO:0000256" key="4">
    <source>
        <dbReference type="ARBA" id="ARBA00022723"/>
    </source>
</evidence>
<dbReference type="GO" id="GO:0004335">
    <property type="term" value="F:galactokinase activity"/>
    <property type="evidence" value="ECO:0007669"/>
    <property type="project" value="UniProtKB-UniRule"/>
</dbReference>
<dbReference type="Pfam" id="PF08544">
    <property type="entry name" value="GHMP_kinases_C"/>
    <property type="match status" value="1"/>
</dbReference>
<protein>
    <recommendedName>
        <fullName evidence="11">Galactokinase</fullName>
        <ecNumber evidence="11">2.7.1.6</ecNumber>
    </recommendedName>
</protein>
<dbReference type="Gene3D" id="3.30.70.890">
    <property type="entry name" value="GHMP kinase, C-terminal domain"/>
    <property type="match status" value="1"/>
</dbReference>